<evidence type="ECO:0000313" key="7">
    <source>
        <dbReference type="Proteomes" id="UP000054166"/>
    </source>
</evidence>
<evidence type="ECO:0000313" key="6">
    <source>
        <dbReference type="EMBL" id="KIM83368.1"/>
    </source>
</evidence>
<feature type="transmembrane region" description="Helical" evidence="5">
    <location>
        <begin position="297"/>
        <end position="326"/>
    </location>
</feature>
<dbReference type="InterPro" id="IPR030185">
    <property type="entry name" value="Mae1"/>
</dbReference>
<feature type="transmembrane region" description="Helical" evidence="5">
    <location>
        <begin position="154"/>
        <end position="173"/>
    </location>
</feature>
<keyword evidence="3 5" id="KW-1133">Transmembrane helix</keyword>
<comment type="subcellular location">
    <subcellularLocation>
        <location evidence="1">Membrane</location>
        <topology evidence="1">Multi-pass membrane protein</topology>
    </subcellularLocation>
</comment>
<proteinExistence type="predicted"/>
<name>A0A0C3BAP7_PILCF</name>
<evidence type="ECO:0000256" key="2">
    <source>
        <dbReference type="ARBA" id="ARBA00022692"/>
    </source>
</evidence>
<feature type="transmembrane region" description="Helical" evidence="5">
    <location>
        <begin position="366"/>
        <end position="389"/>
    </location>
</feature>
<feature type="transmembrane region" description="Helical" evidence="5">
    <location>
        <begin position="255"/>
        <end position="277"/>
    </location>
</feature>
<dbReference type="AlphaFoldDB" id="A0A0C3BAP7"/>
<dbReference type="GO" id="GO:0015140">
    <property type="term" value="F:malate transmembrane transporter activity"/>
    <property type="evidence" value="ECO:0007669"/>
    <property type="project" value="InterPro"/>
</dbReference>
<dbReference type="EMBL" id="KN832991">
    <property type="protein sequence ID" value="KIM83368.1"/>
    <property type="molecule type" value="Genomic_DNA"/>
</dbReference>
<keyword evidence="2 5" id="KW-0812">Transmembrane</keyword>
<protein>
    <submittedName>
        <fullName evidence="6">Uncharacterized protein</fullName>
    </submittedName>
</protein>
<gene>
    <name evidence="6" type="ORF">PILCRDRAFT_819605</name>
</gene>
<dbReference type="STRING" id="765440.A0A0C3BAP7"/>
<reference evidence="7" key="2">
    <citation type="submission" date="2015-01" db="EMBL/GenBank/DDBJ databases">
        <title>Evolutionary Origins and Diversification of the Mycorrhizal Mutualists.</title>
        <authorList>
            <consortium name="DOE Joint Genome Institute"/>
            <consortium name="Mycorrhizal Genomics Consortium"/>
            <person name="Kohler A."/>
            <person name="Kuo A."/>
            <person name="Nagy L.G."/>
            <person name="Floudas D."/>
            <person name="Copeland A."/>
            <person name="Barry K.W."/>
            <person name="Cichocki N."/>
            <person name="Veneault-Fourrey C."/>
            <person name="LaButti K."/>
            <person name="Lindquist E.A."/>
            <person name="Lipzen A."/>
            <person name="Lundell T."/>
            <person name="Morin E."/>
            <person name="Murat C."/>
            <person name="Riley R."/>
            <person name="Ohm R."/>
            <person name="Sun H."/>
            <person name="Tunlid A."/>
            <person name="Henrissat B."/>
            <person name="Grigoriev I.V."/>
            <person name="Hibbett D.S."/>
            <person name="Martin F."/>
        </authorList>
    </citation>
    <scope>NUCLEOTIDE SEQUENCE [LARGE SCALE GENOMIC DNA]</scope>
    <source>
        <strain evidence="7">F 1598</strain>
    </source>
</reference>
<dbReference type="HOGENOM" id="CLU_030057_3_0_1"/>
<organism evidence="6 7">
    <name type="scientific">Piloderma croceum (strain F 1598)</name>
    <dbReference type="NCBI Taxonomy" id="765440"/>
    <lineage>
        <taxon>Eukaryota</taxon>
        <taxon>Fungi</taxon>
        <taxon>Dikarya</taxon>
        <taxon>Basidiomycota</taxon>
        <taxon>Agaricomycotina</taxon>
        <taxon>Agaricomycetes</taxon>
        <taxon>Agaricomycetidae</taxon>
        <taxon>Atheliales</taxon>
        <taxon>Atheliaceae</taxon>
        <taxon>Piloderma</taxon>
    </lineage>
</organism>
<dbReference type="PANTHER" id="PTHR31162:SF0">
    <property type="entry name" value="MALIC ACID TRANSPORT PROTEIN"/>
    <property type="match status" value="1"/>
</dbReference>
<feature type="transmembrane region" description="Helical" evidence="5">
    <location>
        <begin position="119"/>
        <end position="139"/>
    </location>
</feature>
<evidence type="ECO:0000256" key="3">
    <source>
        <dbReference type="ARBA" id="ARBA00022989"/>
    </source>
</evidence>
<reference evidence="6 7" key="1">
    <citation type="submission" date="2014-04" db="EMBL/GenBank/DDBJ databases">
        <authorList>
            <consortium name="DOE Joint Genome Institute"/>
            <person name="Kuo A."/>
            <person name="Tarkka M."/>
            <person name="Buscot F."/>
            <person name="Kohler A."/>
            <person name="Nagy L.G."/>
            <person name="Floudas D."/>
            <person name="Copeland A."/>
            <person name="Barry K.W."/>
            <person name="Cichocki N."/>
            <person name="Veneault-Fourrey C."/>
            <person name="LaButti K."/>
            <person name="Lindquist E.A."/>
            <person name="Lipzen A."/>
            <person name="Lundell T."/>
            <person name="Morin E."/>
            <person name="Murat C."/>
            <person name="Sun H."/>
            <person name="Tunlid A."/>
            <person name="Henrissat B."/>
            <person name="Grigoriev I.V."/>
            <person name="Hibbett D.S."/>
            <person name="Martin F."/>
            <person name="Nordberg H.P."/>
            <person name="Cantor M.N."/>
            <person name="Hua S.X."/>
        </authorList>
    </citation>
    <scope>NUCLEOTIDE SEQUENCE [LARGE SCALE GENOMIC DNA]</scope>
    <source>
        <strain evidence="6 7">F 1598</strain>
    </source>
</reference>
<sequence>MSTHAMNSQLSFHDVHFLHNLPPVYSSKGLIERTATNIFRKAVYGAKWQNFAAGIGTGATYVSLHGLHWHPHWLTIVEMILFLINVAIFCVNLTLILINVSMQLRKGMYSQIIQPSTPLFAPLVVLDYGTICVGVFLYAQEFGATDMNRSQGLFWSYLAFSTIICTSMTFMWFGSGEQRKLQSFAMTGAFLVFPLMLVGTIAFNTLRVIDPSLTSALAIWVLGYIFQGLGMAVTFIFITIHFYRAIRYGFHRGAAANSTFIAAGPPGFTALSILQLGSYGRKILPLHTPLPQEGADVIYYASIPVALCLLGFALYCWVFAMLPYTLTLSKHVMLNPAAAWPLMFPAAGFISTLSTFGSIFDSHAFYYTHAVFTGYVCLVFVVLLPTWLYRLLVPPDPNILAARKQYFEDAYDHVNFWTTVRMADEAEDKFH</sequence>
<dbReference type="OrthoDB" id="2901184at2759"/>
<dbReference type="PANTHER" id="PTHR31162">
    <property type="entry name" value="MALIC ACID TRANSPORT PROTEIN-RELATED"/>
    <property type="match status" value="1"/>
</dbReference>
<dbReference type="Gene3D" id="1.50.10.150">
    <property type="entry name" value="Voltage-dependent anion channel"/>
    <property type="match status" value="1"/>
</dbReference>
<dbReference type="GO" id="GO:0016020">
    <property type="term" value="C:membrane"/>
    <property type="evidence" value="ECO:0007669"/>
    <property type="project" value="UniProtKB-SubCell"/>
</dbReference>
<evidence type="ECO:0000256" key="4">
    <source>
        <dbReference type="ARBA" id="ARBA00023136"/>
    </source>
</evidence>
<evidence type="ECO:0000256" key="5">
    <source>
        <dbReference type="SAM" id="Phobius"/>
    </source>
</evidence>
<keyword evidence="7" id="KW-1185">Reference proteome</keyword>
<dbReference type="InterPro" id="IPR038665">
    <property type="entry name" value="Voltage-dep_anion_channel_sf"/>
</dbReference>
<accession>A0A0C3BAP7</accession>
<feature type="transmembrane region" description="Helical" evidence="5">
    <location>
        <begin position="338"/>
        <end position="360"/>
    </location>
</feature>
<dbReference type="InParanoid" id="A0A0C3BAP7"/>
<feature type="transmembrane region" description="Helical" evidence="5">
    <location>
        <begin position="218"/>
        <end position="243"/>
    </location>
</feature>
<keyword evidence="4 5" id="KW-0472">Membrane</keyword>
<feature type="transmembrane region" description="Helical" evidence="5">
    <location>
        <begin position="185"/>
        <end position="206"/>
    </location>
</feature>
<dbReference type="Pfam" id="PF03595">
    <property type="entry name" value="SLAC1"/>
    <property type="match status" value="1"/>
</dbReference>
<evidence type="ECO:0000256" key="1">
    <source>
        <dbReference type="ARBA" id="ARBA00004141"/>
    </source>
</evidence>
<dbReference type="Proteomes" id="UP000054166">
    <property type="component" value="Unassembled WGS sequence"/>
</dbReference>
<feature type="transmembrane region" description="Helical" evidence="5">
    <location>
        <begin position="73"/>
        <end position="98"/>
    </location>
</feature>
<dbReference type="InterPro" id="IPR004695">
    <property type="entry name" value="SLAC1/Mae1/Ssu1/TehA"/>
</dbReference>